<organism evidence="2 3">
    <name type="scientific">Neorhizobium galegae bv. officinalis</name>
    <dbReference type="NCBI Taxonomy" id="323656"/>
    <lineage>
        <taxon>Bacteria</taxon>
        <taxon>Pseudomonadati</taxon>
        <taxon>Pseudomonadota</taxon>
        <taxon>Alphaproteobacteria</taxon>
        <taxon>Hyphomicrobiales</taxon>
        <taxon>Rhizobiaceae</taxon>
        <taxon>Rhizobium/Agrobacterium group</taxon>
        <taxon>Neorhizobium</taxon>
    </lineage>
</organism>
<feature type="signal peptide" evidence="1">
    <location>
        <begin position="1"/>
        <end position="33"/>
    </location>
</feature>
<name>A0A0T7FJY5_NEOGA</name>
<evidence type="ECO:0000256" key="1">
    <source>
        <dbReference type="SAM" id="SignalP"/>
    </source>
</evidence>
<sequence>MRRLTGPFMFRRLFRFCLIALTALPLMSFRLEQANTAQEKLLYDVRGAFVTARQDVPKGLVIATDMLVDEAIRATVRSIALPRTIISVRIEEMSHMPMLIGSRHEAKVTVQAISVNSGEPIAKGTFKTSIYLLDGDTADRDLAEKIADRISNEFRLDGQRRPTMATALFP</sequence>
<accession>A0A0T7FJY5</accession>
<protein>
    <submittedName>
        <fullName evidence="2">Uncharacterized protein</fullName>
    </submittedName>
</protein>
<dbReference type="EMBL" id="CCRH01000007">
    <property type="protein sequence ID" value="CDZ35330.1"/>
    <property type="molecule type" value="Genomic_DNA"/>
</dbReference>
<gene>
    <name evidence="2" type="ORF">NGAL_HAMBI1145_27920</name>
</gene>
<reference evidence="2 3" key="1">
    <citation type="submission" date="2014-08" db="EMBL/GenBank/DDBJ databases">
        <authorList>
            <person name="Chen Y.-H."/>
        </authorList>
    </citation>
    <scope>NUCLEOTIDE SEQUENCE [LARGE SCALE GENOMIC DNA]</scope>
</reference>
<evidence type="ECO:0000313" key="3">
    <source>
        <dbReference type="Proteomes" id="UP000046176"/>
    </source>
</evidence>
<dbReference type="AlphaFoldDB" id="A0A0T7FJY5"/>
<feature type="chain" id="PRO_5006682273" evidence="1">
    <location>
        <begin position="34"/>
        <end position="170"/>
    </location>
</feature>
<dbReference type="Proteomes" id="UP000046176">
    <property type="component" value="Unassembled WGS sequence"/>
</dbReference>
<evidence type="ECO:0000313" key="2">
    <source>
        <dbReference type="EMBL" id="CDZ35330.1"/>
    </source>
</evidence>
<proteinExistence type="predicted"/>
<keyword evidence="1" id="KW-0732">Signal</keyword>